<dbReference type="GO" id="GO:0003677">
    <property type="term" value="F:DNA binding"/>
    <property type="evidence" value="ECO:0007669"/>
    <property type="project" value="InterPro"/>
</dbReference>
<dbReference type="InterPro" id="IPR014284">
    <property type="entry name" value="RNA_pol_sigma-70_dom"/>
</dbReference>
<sequence>MFLRIQKWDNEEKLIRACQRNDAAAQREVYNRYSRRMLGVCTRYIKDQMEAEDVMINGFLKIFEKIDQYQFAGSFEGWIRRIMVNEALQQVRRNKSVFLEVEIETVYNEEAVMHIDGDEFETEDLLALIQQLPDGYRTVFNLYAIEGYSHKEIAEQLGISENTSKSQLSRARGLLQENLRKAEKKMLNVEKQIG</sequence>
<dbReference type="Gene3D" id="1.10.10.10">
    <property type="entry name" value="Winged helix-like DNA-binding domain superfamily/Winged helix DNA-binding domain"/>
    <property type="match status" value="1"/>
</dbReference>
<dbReference type="InterPro" id="IPR007627">
    <property type="entry name" value="RNA_pol_sigma70_r2"/>
</dbReference>
<dbReference type="AlphaFoldDB" id="A0AAE3RD64"/>
<reference evidence="8" key="1">
    <citation type="submission" date="2023-05" db="EMBL/GenBank/DDBJ databases">
        <authorList>
            <person name="Zhang X."/>
        </authorList>
    </citation>
    <scope>NUCLEOTIDE SEQUENCE</scope>
    <source>
        <strain evidence="8">BD1B2-1</strain>
    </source>
</reference>
<evidence type="ECO:0000256" key="2">
    <source>
        <dbReference type="ARBA" id="ARBA00023015"/>
    </source>
</evidence>
<dbReference type="RefSeq" id="WP_314518969.1">
    <property type="nucleotide sequence ID" value="NZ_JASJOU010000020.1"/>
</dbReference>
<evidence type="ECO:0000256" key="5">
    <source>
        <dbReference type="SAM" id="Coils"/>
    </source>
</evidence>
<proteinExistence type="inferred from homology"/>
<protein>
    <submittedName>
        <fullName evidence="8">RNA polymerase sigma factor</fullName>
    </submittedName>
</protein>
<feature type="domain" description="RNA polymerase sigma-70 region 2" evidence="6">
    <location>
        <begin position="30"/>
        <end position="95"/>
    </location>
</feature>
<dbReference type="InterPro" id="IPR013324">
    <property type="entry name" value="RNA_pol_sigma_r3/r4-like"/>
</dbReference>
<dbReference type="GO" id="GO:0016987">
    <property type="term" value="F:sigma factor activity"/>
    <property type="evidence" value="ECO:0007669"/>
    <property type="project" value="UniProtKB-KW"/>
</dbReference>
<keyword evidence="3" id="KW-0731">Sigma factor</keyword>
<keyword evidence="9" id="KW-1185">Reference proteome</keyword>
<feature type="domain" description="RNA polymerase sigma factor 70 region 4 type 2" evidence="7">
    <location>
        <begin position="123"/>
        <end position="172"/>
    </location>
</feature>
<accession>A0AAE3RD64</accession>
<comment type="caution">
    <text evidence="8">The sequence shown here is derived from an EMBL/GenBank/DDBJ whole genome shotgun (WGS) entry which is preliminary data.</text>
</comment>
<dbReference type="SUPFAM" id="SSF88659">
    <property type="entry name" value="Sigma3 and sigma4 domains of RNA polymerase sigma factors"/>
    <property type="match status" value="1"/>
</dbReference>
<dbReference type="SUPFAM" id="SSF88946">
    <property type="entry name" value="Sigma2 domain of RNA polymerase sigma factors"/>
    <property type="match status" value="1"/>
</dbReference>
<evidence type="ECO:0000256" key="4">
    <source>
        <dbReference type="ARBA" id="ARBA00023163"/>
    </source>
</evidence>
<comment type="similarity">
    <text evidence="1">Belongs to the sigma-70 factor family. ECF subfamily.</text>
</comment>
<keyword evidence="2" id="KW-0805">Transcription regulation</keyword>
<organism evidence="8 9">
    <name type="scientific">Xanthocytophaga agilis</name>
    <dbReference type="NCBI Taxonomy" id="3048010"/>
    <lineage>
        <taxon>Bacteria</taxon>
        <taxon>Pseudomonadati</taxon>
        <taxon>Bacteroidota</taxon>
        <taxon>Cytophagia</taxon>
        <taxon>Cytophagales</taxon>
        <taxon>Rhodocytophagaceae</taxon>
        <taxon>Xanthocytophaga</taxon>
    </lineage>
</organism>
<evidence type="ECO:0000259" key="6">
    <source>
        <dbReference type="Pfam" id="PF04542"/>
    </source>
</evidence>
<dbReference type="Gene3D" id="1.10.1740.10">
    <property type="match status" value="1"/>
</dbReference>
<dbReference type="InterPro" id="IPR013249">
    <property type="entry name" value="RNA_pol_sigma70_r4_t2"/>
</dbReference>
<dbReference type="InterPro" id="IPR013325">
    <property type="entry name" value="RNA_pol_sigma_r2"/>
</dbReference>
<name>A0AAE3RD64_9BACT</name>
<dbReference type="NCBIfam" id="TIGR02937">
    <property type="entry name" value="sigma70-ECF"/>
    <property type="match status" value="1"/>
</dbReference>
<dbReference type="InterPro" id="IPR036388">
    <property type="entry name" value="WH-like_DNA-bd_sf"/>
</dbReference>
<dbReference type="EMBL" id="JASJOU010000020">
    <property type="protein sequence ID" value="MDJ1506179.1"/>
    <property type="molecule type" value="Genomic_DNA"/>
</dbReference>
<evidence type="ECO:0000256" key="3">
    <source>
        <dbReference type="ARBA" id="ARBA00023082"/>
    </source>
</evidence>
<dbReference type="CDD" id="cd06171">
    <property type="entry name" value="Sigma70_r4"/>
    <property type="match status" value="1"/>
</dbReference>
<evidence type="ECO:0000313" key="8">
    <source>
        <dbReference type="EMBL" id="MDJ1506179.1"/>
    </source>
</evidence>
<gene>
    <name evidence="8" type="ORF">QNI22_36300</name>
</gene>
<evidence type="ECO:0000259" key="7">
    <source>
        <dbReference type="Pfam" id="PF08281"/>
    </source>
</evidence>
<feature type="coiled-coil region" evidence="5">
    <location>
        <begin position="165"/>
        <end position="192"/>
    </location>
</feature>
<keyword evidence="5" id="KW-0175">Coiled coil</keyword>
<dbReference type="InterPro" id="IPR039425">
    <property type="entry name" value="RNA_pol_sigma-70-like"/>
</dbReference>
<dbReference type="PANTHER" id="PTHR43133:SF46">
    <property type="entry name" value="RNA POLYMERASE SIGMA-70 FACTOR ECF SUBFAMILY"/>
    <property type="match status" value="1"/>
</dbReference>
<dbReference type="PANTHER" id="PTHR43133">
    <property type="entry name" value="RNA POLYMERASE ECF-TYPE SIGMA FACTO"/>
    <property type="match status" value="1"/>
</dbReference>
<dbReference type="GO" id="GO:0006352">
    <property type="term" value="P:DNA-templated transcription initiation"/>
    <property type="evidence" value="ECO:0007669"/>
    <property type="project" value="InterPro"/>
</dbReference>
<dbReference type="Pfam" id="PF08281">
    <property type="entry name" value="Sigma70_r4_2"/>
    <property type="match status" value="1"/>
</dbReference>
<dbReference type="Pfam" id="PF04542">
    <property type="entry name" value="Sigma70_r2"/>
    <property type="match status" value="1"/>
</dbReference>
<evidence type="ECO:0000313" key="9">
    <source>
        <dbReference type="Proteomes" id="UP001232063"/>
    </source>
</evidence>
<dbReference type="Proteomes" id="UP001232063">
    <property type="component" value="Unassembled WGS sequence"/>
</dbReference>
<evidence type="ECO:0000256" key="1">
    <source>
        <dbReference type="ARBA" id="ARBA00010641"/>
    </source>
</evidence>
<keyword evidence="4" id="KW-0804">Transcription</keyword>